<feature type="domain" description="SD-repeat containing protein B" evidence="5">
    <location>
        <begin position="880"/>
        <end position="950"/>
    </location>
</feature>
<dbReference type="InterPro" id="IPR055354">
    <property type="entry name" value="DUF7507"/>
</dbReference>
<comment type="caution">
    <text evidence="7">The sequence shown here is derived from an EMBL/GenBank/DDBJ whole genome shotgun (WGS) entry which is preliminary data.</text>
</comment>
<feature type="domain" description="SD-repeat containing protein B" evidence="5">
    <location>
        <begin position="1726"/>
        <end position="1836"/>
    </location>
</feature>
<feature type="domain" description="SD-repeat containing protein B" evidence="5">
    <location>
        <begin position="973"/>
        <end position="1083"/>
    </location>
</feature>
<feature type="domain" description="SD-repeat containing protein B" evidence="5">
    <location>
        <begin position="3382"/>
        <end position="3508"/>
    </location>
</feature>
<proteinExistence type="predicted"/>
<feature type="domain" description="SD-repeat containing protein B" evidence="5">
    <location>
        <begin position="755"/>
        <end position="865"/>
    </location>
</feature>
<feature type="domain" description="SD-repeat containing protein B" evidence="5">
    <location>
        <begin position="3259"/>
        <end position="3375"/>
    </location>
</feature>
<feature type="domain" description="SD-repeat containing protein B" evidence="5">
    <location>
        <begin position="2709"/>
        <end position="2827"/>
    </location>
</feature>
<dbReference type="PANTHER" id="PTHR23303">
    <property type="entry name" value="CARBOXYPEPTIDASE REGULATORY REGION-CONTAINING"/>
    <property type="match status" value="1"/>
</dbReference>
<dbReference type="Pfam" id="PF24346">
    <property type="entry name" value="DUF7507"/>
    <property type="match status" value="1"/>
</dbReference>
<evidence type="ECO:0000313" key="7">
    <source>
        <dbReference type="EMBL" id="MEK8028733.1"/>
    </source>
</evidence>
<accession>A0ABU9BFL2</accession>
<feature type="domain" description="SD-repeat containing protein B" evidence="5">
    <location>
        <begin position="1944"/>
        <end position="2018"/>
    </location>
</feature>
<organism evidence="7 8">
    <name type="scientific">Pseudaquabacterium rugosum</name>
    <dbReference type="NCBI Taxonomy" id="2984194"/>
    <lineage>
        <taxon>Bacteria</taxon>
        <taxon>Pseudomonadati</taxon>
        <taxon>Pseudomonadota</taxon>
        <taxon>Betaproteobacteria</taxon>
        <taxon>Burkholderiales</taxon>
        <taxon>Sphaerotilaceae</taxon>
        <taxon>Pseudaquabacterium</taxon>
    </lineage>
</organism>
<evidence type="ECO:0000313" key="8">
    <source>
        <dbReference type="Proteomes" id="UP001368500"/>
    </source>
</evidence>
<gene>
    <name evidence="7" type="ORF">AACH11_22465</name>
</gene>
<dbReference type="PROSITE" id="PS00018">
    <property type="entry name" value="EF_HAND_1"/>
    <property type="match status" value="1"/>
</dbReference>
<dbReference type="Pfam" id="PF17210">
    <property type="entry name" value="SdrD_B"/>
    <property type="match status" value="26"/>
</dbReference>
<feature type="domain" description="SD-repeat containing protein B" evidence="5">
    <location>
        <begin position="1409"/>
        <end position="1483"/>
    </location>
</feature>
<feature type="compositionally biased region" description="Polar residues" evidence="4">
    <location>
        <begin position="506"/>
        <end position="517"/>
    </location>
</feature>
<keyword evidence="2" id="KW-0964">Secreted</keyword>
<feature type="domain" description="SD-repeat containing protein B" evidence="5">
    <location>
        <begin position="1095"/>
        <end position="1168"/>
    </location>
</feature>
<feature type="region of interest" description="Disordered" evidence="4">
    <location>
        <begin position="498"/>
        <end position="517"/>
    </location>
</feature>
<dbReference type="InterPro" id="IPR018247">
    <property type="entry name" value="EF_Hand_1_Ca_BS"/>
</dbReference>
<dbReference type="Gene3D" id="2.60.40.10">
    <property type="entry name" value="Immunoglobulins"/>
    <property type="match status" value="26"/>
</dbReference>
<feature type="domain" description="SD-repeat containing protein B" evidence="5">
    <location>
        <begin position="1508"/>
        <end position="1618"/>
    </location>
</feature>
<evidence type="ECO:0000259" key="6">
    <source>
        <dbReference type="Pfam" id="PF24346"/>
    </source>
</evidence>
<feature type="domain" description="SD-repeat containing protein B" evidence="5">
    <location>
        <begin position="423"/>
        <end position="533"/>
    </location>
</feature>
<feature type="domain" description="SD-repeat containing protein B" evidence="5">
    <location>
        <begin position="2593"/>
        <end position="2703"/>
    </location>
</feature>
<dbReference type="SUPFAM" id="SSF117074">
    <property type="entry name" value="Hypothetical protein PA1324"/>
    <property type="match status" value="26"/>
</dbReference>
<feature type="domain" description="SD-repeat containing protein B" evidence="5">
    <location>
        <begin position="1308"/>
        <end position="1382"/>
    </location>
</feature>
<comment type="subcellular location">
    <subcellularLocation>
        <location evidence="1">Secreted</location>
    </subcellularLocation>
</comment>
<feature type="domain" description="SD-repeat containing protein B" evidence="5">
    <location>
        <begin position="184"/>
        <end position="301"/>
    </location>
</feature>
<feature type="domain" description="SD-repeat containing protein B" evidence="5">
    <location>
        <begin position="305"/>
        <end position="415"/>
    </location>
</feature>
<evidence type="ECO:0000256" key="4">
    <source>
        <dbReference type="SAM" id="MobiDB-lite"/>
    </source>
</evidence>
<dbReference type="InterPro" id="IPR013783">
    <property type="entry name" value="Ig-like_fold"/>
</dbReference>
<evidence type="ECO:0000259" key="5">
    <source>
        <dbReference type="Pfam" id="PF17210"/>
    </source>
</evidence>
<evidence type="ECO:0000256" key="1">
    <source>
        <dbReference type="ARBA" id="ARBA00004613"/>
    </source>
</evidence>
<name>A0ABU9BFL2_9BURK</name>
<feature type="domain" description="SD-repeat containing protein B" evidence="5">
    <location>
        <begin position="1191"/>
        <end position="1301"/>
    </location>
</feature>
<feature type="domain" description="SD-repeat containing protein B" evidence="5">
    <location>
        <begin position="1843"/>
        <end position="1917"/>
    </location>
</feature>
<feature type="domain" description="SD-repeat containing protein B" evidence="5">
    <location>
        <begin position="2043"/>
        <end position="2153"/>
    </location>
</feature>
<dbReference type="InterPro" id="IPR033764">
    <property type="entry name" value="Sdr_B"/>
</dbReference>
<dbReference type="InterPro" id="IPR051417">
    <property type="entry name" value="SDr/BOS_complex"/>
</dbReference>
<feature type="domain" description="SD-repeat containing protein B" evidence="5">
    <location>
        <begin position="2261"/>
        <end position="2371"/>
    </location>
</feature>
<reference evidence="7 8" key="1">
    <citation type="submission" date="2024-04" db="EMBL/GenBank/DDBJ databases">
        <title>Novel species of the genus Ideonella isolated from streams.</title>
        <authorList>
            <person name="Lu H."/>
        </authorList>
    </citation>
    <scope>NUCLEOTIDE SEQUENCE [LARGE SCALE GENOMIC DNA]</scope>
    <source>
        <strain evidence="7 8">BYS139W</strain>
    </source>
</reference>
<feature type="domain" description="SD-repeat containing protein B" evidence="5">
    <location>
        <begin position="2479"/>
        <end position="2589"/>
    </location>
</feature>
<feature type="domain" description="SD-repeat containing protein B" evidence="5">
    <location>
        <begin position="1630"/>
        <end position="1703"/>
    </location>
</feature>
<dbReference type="RefSeq" id="WP_341376518.1">
    <property type="nucleotide sequence ID" value="NZ_JBBUTF010000029.1"/>
</dbReference>
<feature type="domain" description="SD-repeat containing protein B" evidence="5">
    <location>
        <begin position="2165"/>
        <end position="2237"/>
    </location>
</feature>
<sequence length="3744" mass="377170">MSTQSITISVSYLGTNGLPSLFDVVVSSESTLNPTYPASGTLYDAWCLDTRISINVPGTYVADTYSPYDRSVLASELPNLGNPGGFADNLDSINWLLGYYSANSASVGYGNMQAAIWTLMGQDWHVGAAYLGTTDQTVIDGLVSNALAQDGYVAQAGDTIGVVLDPTNVNGVQQQTLLITTKAAAIGDRVWEDTDADGVQDAGEAGIAGATVELVRDVNGDGVISAAEVLQTAVTDAAGNYLFNGLAPGVAYQVRFTLPSGYDALSPTDAGGDDATDSDGLLSGVLVLAPGATNSTVDGGFYKYAQLGDRVWLDADRDGTQDAGEAGLANVTVNLLDANGAVVATTTTDASGNYHFTGLVPSTYSVQFVKPAGYDFTTADAGNDGTDSDASATTGNTAAIVLRSGDNVTDIDAGLVTATAPTAHIGDRVFEDLDGDGVQDAGEAGLGGVTVSLRNSSGIVVATTTTDASGNYGFDVAAGTYSVQVTAPAGYVLTARDQGGDDTLDSDVSPTTGRSNSFSVVAGQSKTDVDAGLYRLANLGDQVFVDTNGNGQQDAGETGIWGVTVQLLDASGNVVDERLTDVNGNYLFTDLAPGTYSVKFVPPAGYTFTQQDVGADVSDSDADASGQTAAFALTSGQDKFDLDAGLLSPTPTTGTVTGTVLLDTNNDNVGDTAAPGVTVVLRDPSGAVVQTTVTGADGSYTFTNVVPGNYTVTETNPVGVLDVADKDGGDLNSIPVTVSAGQTSGGNFFVDEKVATLGDKVWLDADADGQQDAGEAGVADVTVELLDAAGTVIATTTTDASGNYLFDNLAPGSYSVKFVTPTGYTLTTANVGADASDSDANPSTGITGTYTLNAGDVNLSADAGLVAAPTSGTVTGTVLLDSDNDNVGDTPAPGVTVQLRDPAGNVVATTTTGADGSYTFPNVPAGSYTVTEVNPAGVLDVVDSDGGNPNSVAVTVTPGQTTSGVVFVDEKTAKLGDRVWLDADADGQQDAGEANVANVTVQLLNSAGTVVATTATDANGNYLFDGLAPGTYSVKFVTPTGYTLTTANVGADASDSDANQSTGITGTYTLNAGDDNRTVDAGLVALPTTGTVSGTVLLDSNNDDVGDTPAPGVTVQLRDPAGNVVATTTTGADGSYTFTGVNPGSYTVTEVNPSGVLDVVDSDGGNPNSVAVTVTAGQTTSGVVFVDEKVAKLGDKVWLDSDADGQQDAGEAGVANVTVQLLNAAGTVVATTLTDASGNYLFDTLAPGSYSVKFVAPAGYTLTTANSGADATDSDANATTGVTGSYTLNAGDDNRTVDAGLLPSNGSISGKVLEDSNNDNTGDTPIAGVTVVLKDAAGTVIATTTTGADGSYSFGGLAGGNYSVTEQTPAGFTDVSDKDGGDLNTIAVTLPVGGSSAGNDFVDERPGSITGTVLLDSNNDNVGDTPAPGVTLTLKDAAGNTVATTTTGADGSYTFTGVPAGQYTVTETDPAGTLDVADKDGGNLDVIAVTVTGGQTNAGNFFVDEKVAKLGDRVWLDADADGQQDAGEANVANVTVQLLNSAGTVVATTATDANGNYLFDGLAPGSYSVKFVTPTGYTLTTANVGADASDSDANPSTGITGTYTLNAGDDNRTVDAGLVALPTTGTVSGTVLLDSNNDDVGDTPAPGVTVQLRDPAGNVVATTTTGADGSYTFTGVNPGSYTVTEVNPAGVLDVVDSDGGNPNSVAVTVTAGQTTSGVVFVDEKVAKLGDKVWLDSDADGQQDAGEAGVANVTVQLLNAAGTVVATTLTDASGNYLFDTLAPGSYSVKFVAPAGYTLTTANSGADATDSDANATTGVTGSYTLNAGDDNRTVDAGLLPSNGSISGKVLEDSNNDNTGDTPIAGVTVVLKDAAGTVIATTTTGADGSYSFGGLAGGNYSVTEQTPAGFTDVSDKDGGDLNTIAVTLPVGGSSAGNDFVDERPGSITGTVLLDSNNDNVGDTPAPGVTLTLKDAAGNTVATTTTGADGSYTFTGVPAGQYTVTETDPAGTLDVADKDGGNLDVIAVTVTGGQTNAGNFFVDEKTAKLGDRVWLDSDADGQQDAGEANVANVTVQLLNSAGTVVATTATDANGNYLFDGLAPGSYSVKFVTPTGYTLTTANVGADASDSDANQSTGITGTYTLNAGDDNRTVDAGLVALPTTGTVTGTVLLDSNNDDVGDTPAAGVVVQLRNPAGTVVASTTTGADGSYTFTNVAPGNYTVTEVNPAGVLDVADKDGGDLNNIAVTVVAGQASTGNVFVDEKAAKLGDKVWLDSDADGQQDAGEAGVANVTVQLLNAAGTVLATTTTDAAGNYLFDNLAPGAYTVKFVTPTGYTLTTANVGADATDSDANATTGLTGTYTLNAGDANLTADAGLVALPTSGAVTGKVLLDSNNDNVGDTPAAGVTVQLRNAAGTVVATTTTGADGSYAFTGVAPGSYTVTEVNPAGVLDVADKDGGNLNSIAVTVVAGQTNTGNDFVDEKVAKIGDKVWVDANGNGVQDTGEVGLAGATVTLRDSAGNAVATTTTDASGVYGFDVAPGSYSVQVTAPTGYVFTGKDSGSNDAVDSDVDATTGRSATVSVNAGDVVSSLDAGLYKKASLGDKVWFDTDGDGQQDAGEAGAAGVTVQLLNAAGTVVATQLTNASGNYLFSDLAPGSYSVKFVAPSGYKFTTANSGADATDSDVDGTTGTTGSYTLASGDARTDVDAGLKVCLVKIGDKVWLDADKDGVQDAGEAGVAGVTVKLVGAGTDGVLGTSDDTVRTTTTDASGNYSFADVAHGSYRVQLVVPSSYALTTANVGTNDAVDSDFVKSTVLGTTNLIVNGSFEATQTAGYYSSFSGWCAVNDKIELNKATAYGVNGASGNMVVELDANACVTGGLYQEVKTAAGQTYELSVDLAQRAGYSASTNTVEIYWAGTKIATIDPSSTTLTTYTFSVTGTGGNDRLTFKETSNDDDSIGGIIDNVKLVTKDTVVQTDVTVNTCADNLTVDAGLTTTRDIGVDIEKYVSTVRTSTSTTGGTEGATCSYWKSATTFNWYSWSYEFTGTGCKTGTSFNSLFGTSDSSYGNCTLAQVLAFTETSGKKALMREAVAAYLNACHSSVDYEYSKDQVCQQVKYCFTSGSYDSSFASFKYENEQGCNWSTSKTTSTSVVDTQLYDADAPPGLDVTTGSTVVFTYKVTNTGDAALKNVTVTDDRIQSISYVSGDINCNGLLDVGETWTYTARETASSGTIKNVGTVTATDTVDGATKVTDSDAAYYTGAASTAKGAIGDRVWADTDCDGVQDSTEKGVAGVTVKLKGAGTDGVFGTTDDIAASTVTDANGRYQFSGLAAGKYQVEFTAANATFTGQNKGTNDACDSDVDASGTTGVITLAAGEQNLTVDAGLVTTGKAAVGNMVWQDSNHNNVYDAGECGIEGVTVRLYSASTGAVVATCKTDDDGKYLFSGLAAGSYFLEFDKTNVIYDGINLNAWKYAVKDSGSNDLIDSDVAGDAAATTNVSRTSTFTLTAGQNDVSKDAGITPLVIDLDGDGIQTLSRENSAGTFDLLGTGHGIDSGWISSGDGFLAVDKDGNGTIDGIDELFGGVNQGDGYADLAAYDSNGDGFVNASDAAFAELKIWQDIDGDHVTDAGELYSLADAGIVSLQVAHTSDFAVDAQGNVHGESSAVTLADGRSVTMTDIYFNVSSEDAAAAGITAPTIGELLGDDVSLDTVLGQSAVAATTVATASCDSACTAAADTSELLRKLTTLQTADTLAHA</sequence>
<protein>
    <submittedName>
        <fullName evidence="7">SdrD B-like domain-containing protein</fullName>
    </submittedName>
</protein>
<evidence type="ECO:0000256" key="2">
    <source>
        <dbReference type="ARBA" id="ARBA00022525"/>
    </source>
</evidence>
<evidence type="ECO:0000256" key="3">
    <source>
        <dbReference type="ARBA" id="ARBA00022729"/>
    </source>
</evidence>
<feature type="domain" description="SD-repeat containing protein B" evidence="5">
    <location>
        <begin position="659"/>
        <end position="730"/>
    </location>
</feature>
<keyword evidence="3" id="KW-0732">Signal</keyword>
<dbReference type="EMBL" id="JBBUTF010000029">
    <property type="protein sequence ID" value="MEK8028733.1"/>
    <property type="molecule type" value="Genomic_DNA"/>
</dbReference>
<feature type="domain" description="SD-repeat containing protein B" evidence="5">
    <location>
        <begin position="537"/>
        <end position="646"/>
    </location>
</feature>
<feature type="domain" description="DUF7507" evidence="6">
    <location>
        <begin position="3159"/>
        <end position="3236"/>
    </location>
</feature>
<keyword evidence="8" id="KW-1185">Reference proteome</keyword>
<feature type="domain" description="SD-repeat containing protein B" evidence="5">
    <location>
        <begin position="2384"/>
        <end position="2454"/>
    </location>
</feature>
<dbReference type="Proteomes" id="UP001368500">
    <property type="component" value="Unassembled WGS sequence"/>
</dbReference>